<reference evidence="1" key="1">
    <citation type="submission" date="2018-05" db="EMBL/GenBank/DDBJ databases">
        <title>Draft genome of Mucuna pruriens seed.</title>
        <authorList>
            <person name="Nnadi N.E."/>
            <person name="Vos R."/>
            <person name="Hasami M.H."/>
            <person name="Devisetty U.K."/>
            <person name="Aguiy J.C."/>
        </authorList>
    </citation>
    <scope>NUCLEOTIDE SEQUENCE [LARGE SCALE GENOMIC DNA]</scope>
    <source>
        <strain evidence="1">JCA_2017</strain>
    </source>
</reference>
<proteinExistence type="predicted"/>
<sequence>MSICKEDFVLDPYSTSERVYMGPKEGDVSPRPVSSLPTPLHIRVLRAVRVRAIGNASFTVDCKSIPFYWR</sequence>
<gene>
    <name evidence="1" type="ORF">CR513_60667</name>
</gene>
<evidence type="ECO:0000313" key="1">
    <source>
        <dbReference type="EMBL" id="RDX61127.1"/>
    </source>
</evidence>
<dbReference type="EMBL" id="QJKJ01016336">
    <property type="protein sequence ID" value="RDX61127.1"/>
    <property type="molecule type" value="Genomic_DNA"/>
</dbReference>
<dbReference type="AlphaFoldDB" id="A0A371E557"/>
<feature type="non-terminal residue" evidence="1">
    <location>
        <position position="1"/>
    </location>
</feature>
<organism evidence="1 2">
    <name type="scientific">Mucuna pruriens</name>
    <name type="common">Velvet bean</name>
    <name type="synonym">Dolichos pruriens</name>
    <dbReference type="NCBI Taxonomy" id="157652"/>
    <lineage>
        <taxon>Eukaryota</taxon>
        <taxon>Viridiplantae</taxon>
        <taxon>Streptophyta</taxon>
        <taxon>Embryophyta</taxon>
        <taxon>Tracheophyta</taxon>
        <taxon>Spermatophyta</taxon>
        <taxon>Magnoliopsida</taxon>
        <taxon>eudicotyledons</taxon>
        <taxon>Gunneridae</taxon>
        <taxon>Pentapetalae</taxon>
        <taxon>rosids</taxon>
        <taxon>fabids</taxon>
        <taxon>Fabales</taxon>
        <taxon>Fabaceae</taxon>
        <taxon>Papilionoideae</taxon>
        <taxon>50 kb inversion clade</taxon>
        <taxon>NPAAA clade</taxon>
        <taxon>indigoferoid/millettioid clade</taxon>
        <taxon>Phaseoleae</taxon>
        <taxon>Mucuna</taxon>
    </lineage>
</organism>
<keyword evidence="2" id="KW-1185">Reference proteome</keyword>
<accession>A0A371E557</accession>
<comment type="caution">
    <text evidence="1">The sequence shown here is derived from an EMBL/GenBank/DDBJ whole genome shotgun (WGS) entry which is preliminary data.</text>
</comment>
<evidence type="ECO:0000313" key="2">
    <source>
        <dbReference type="Proteomes" id="UP000257109"/>
    </source>
</evidence>
<protein>
    <submittedName>
        <fullName evidence="1">Uncharacterized protein</fullName>
    </submittedName>
</protein>
<name>A0A371E557_MUCPR</name>
<dbReference type="Proteomes" id="UP000257109">
    <property type="component" value="Unassembled WGS sequence"/>
</dbReference>